<protein>
    <submittedName>
        <fullName evidence="1">Uncharacterized protein</fullName>
    </submittedName>
</protein>
<proteinExistence type="predicted"/>
<gene>
    <name evidence="1" type="ORF">MPDQ_006783</name>
</gene>
<accession>A0A507QXM0</accession>
<reference evidence="1 2" key="1">
    <citation type="submission" date="2019-06" db="EMBL/GenBank/DDBJ databases">
        <title>Wine fermentation using esterase from Monascus purpureus.</title>
        <authorList>
            <person name="Geng C."/>
            <person name="Zhang Y."/>
        </authorList>
    </citation>
    <scope>NUCLEOTIDE SEQUENCE [LARGE SCALE GENOMIC DNA]</scope>
    <source>
        <strain evidence="1">HQ1</strain>
    </source>
</reference>
<keyword evidence="2" id="KW-1185">Reference proteome</keyword>
<sequence length="158" mass="17821">MSGEMPAARRKTNIFLHADFNSNTFSSWRNGSRVNGVLETLSNPQSRRLNAVALHLHAEQLSMGHHVLRAPVPVPEEYSTFAKYYAATDRWNDFATIGGIVDSSINRLQHCLASHLLQDSIIRLWLLCLLSWLNSYTVGYNMACSMKSIKKVILSTTR</sequence>
<evidence type="ECO:0000313" key="2">
    <source>
        <dbReference type="Proteomes" id="UP000319663"/>
    </source>
</evidence>
<dbReference type="AlphaFoldDB" id="A0A507QXM0"/>
<dbReference type="STRING" id="5098.A0A507QXM0"/>
<comment type="caution">
    <text evidence="1">The sequence shown here is derived from an EMBL/GenBank/DDBJ whole genome shotgun (WGS) entry which is preliminary data.</text>
</comment>
<evidence type="ECO:0000313" key="1">
    <source>
        <dbReference type="EMBL" id="TQB72469.1"/>
    </source>
</evidence>
<name>A0A507QXM0_MONPU</name>
<organism evidence="1 2">
    <name type="scientific">Monascus purpureus</name>
    <name type="common">Red mold</name>
    <name type="synonym">Monascus anka</name>
    <dbReference type="NCBI Taxonomy" id="5098"/>
    <lineage>
        <taxon>Eukaryota</taxon>
        <taxon>Fungi</taxon>
        <taxon>Dikarya</taxon>
        <taxon>Ascomycota</taxon>
        <taxon>Pezizomycotina</taxon>
        <taxon>Eurotiomycetes</taxon>
        <taxon>Eurotiomycetidae</taxon>
        <taxon>Eurotiales</taxon>
        <taxon>Aspergillaceae</taxon>
        <taxon>Monascus</taxon>
    </lineage>
</organism>
<dbReference type="EMBL" id="VIFY01000063">
    <property type="protein sequence ID" value="TQB72469.1"/>
    <property type="molecule type" value="Genomic_DNA"/>
</dbReference>
<dbReference type="Proteomes" id="UP000319663">
    <property type="component" value="Unassembled WGS sequence"/>
</dbReference>